<comment type="caution">
    <text evidence="2">The sequence shown here is derived from an EMBL/GenBank/DDBJ whole genome shotgun (WGS) entry which is preliminary data.</text>
</comment>
<reference evidence="2" key="1">
    <citation type="submission" date="2020-02" db="EMBL/GenBank/DDBJ databases">
        <authorList>
            <person name="Lichtner F.J."/>
        </authorList>
    </citation>
    <scope>NUCLEOTIDE SEQUENCE</scope>
    <source>
        <strain evidence="2">G10</strain>
    </source>
</reference>
<evidence type="ECO:0000313" key="2">
    <source>
        <dbReference type="EMBL" id="KAF7516953.1"/>
    </source>
</evidence>
<dbReference type="EMBL" id="JAAOZQ010000125">
    <property type="protein sequence ID" value="KAF7516953.1"/>
    <property type="molecule type" value="Genomic_DNA"/>
</dbReference>
<feature type="compositionally biased region" description="Polar residues" evidence="1">
    <location>
        <begin position="202"/>
        <end position="216"/>
    </location>
</feature>
<feature type="region of interest" description="Disordered" evidence="1">
    <location>
        <begin position="79"/>
        <end position="456"/>
    </location>
</feature>
<feature type="compositionally biased region" description="Basic and acidic residues" evidence="1">
    <location>
        <begin position="150"/>
        <end position="163"/>
    </location>
</feature>
<proteinExistence type="predicted"/>
<feature type="compositionally biased region" description="Basic residues" evidence="1">
    <location>
        <begin position="338"/>
        <end position="348"/>
    </location>
</feature>
<feature type="compositionally biased region" description="Basic and acidic residues" evidence="1">
    <location>
        <begin position="265"/>
        <end position="282"/>
    </location>
</feature>
<sequence>MKDNVLVGVLLAVALVTPAFAWLFYIWHRSHVARMHQEGQIFNRRNQDRAQANYEPANGAQGPIFGPYFTPSGWVRPKTRGLSHDLRPPQYVHPRQPTFTGNPNSDQHFQGPNRVSTHSPPHAANQQPNPLSKRQQRKQRALQNKQKQQRGREQQKSQNEQRGKQNQNQHKQKNKKQGQDHQKSPNAHSPKAQEHEDEQYNLWKNTEGQNDQTSNHGGSGWGNEETPRDNQDNTGRNNNNSDWGNNFNNDQGEQRNSASGSPRRGSQENHNSPRERSSRWDNSRPASPDRASGNDVEFLRGGWGQSDNGARRNSHSRNNHSNEDNNRYDGWGGDNMKSYHKKDKRNHHVSPERKSRGRSSPNRDWGQNNHRERANSRNRSRSNSWGHAEERRGRGSPTWSQDRNVHRDKKKKKERWQIELEENEKMRRSRSRSRERSDAGWDNRSQGSGWKETQKW</sequence>
<dbReference type="Proteomes" id="UP000701341">
    <property type="component" value="Unassembled WGS sequence"/>
</dbReference>
<name>A0A9P5GAL3_PENCR</name>
<organism evidence="2 3">
    <name type="scientific">Penicillium crustosum</name>
    <name type="common">Blue mold fungus</name>
    <dbReference type="NCBI Taxonomy" id="36656"/>
    <lineage>
        <taxon>Eukaryota</taxon>
        <taxon>Fungi</taxon>
        <taxon>Dikarya</taxon>
        <taxon>Ascomycota</taxon>
        <taxon>Pezizomycotina</taxon>
        <taxon>Eurotiomycetes</taxon>
        <taxon>Eurotiomycetidae</taxon>
        <taxon>Eurotiales</taxon>
        <taxon>Aspergillaceae</taxon>
        <taxon>Penicillium</taxon>
    </lineage>
</organism>
<gene>
    <name evidence="2" type="ORF">PCG10_001695</name>
</gene>
<feature type="compositionally biased region" description="Basic and acidic residues" evidence="1">
    <location>
        <begin position="415"/>
        <end position="441"/>
    </location>
</feature>
<protein>
    <submittedName>
        <fullName evidence="2">Uncharacterized protein</fullName>
    </submittedName>
</protein>
<evidence type="ECO:0000313" key="3">
    <source>
        <dbReference type="Proteomes" id="UP000701341"/>
    </source>
</evidence>
<keyword evidence="3" id="KW-1185">Reference proteome</keyword>
<feature type="compositionally biased region" description="Polar residues" evidence="1">
    <location>
        <begin position="358"/>
        <end position="367"/>
    </location>
</feature>
<feature type="compositionally biased region" description="Polar residues" evidence="1">
    <location>
        <begin position="97"/>
        <end position="133"/>
    </location>
</feature>
<dbReference type="AlphaFoldDB" id="A0A9P5GAL3"/>
<accession>A0A9P5GAL3</accession>
<evidence type="ECO:0000256" key="1">
    <source>
        <dbReference type="SAM" id="MobiDB-lite"/>
    </source>
</evidence>
<feature type="compositionally biased region" description="Low complexity" evidence="1">
    <location>
        <begin position="232"/>
        <end position="250"/>
    </location>
</feature>